<keyword evidence="2" id="KW-0238">DNA-binding</keyword>
<dbReference type="InterPro" id="IPR020449">
    <property type="entry name" value="Tscrpt_reg_AraC-type_HTH"/>
</dbReference>
<evidence type="ECO:0000259" key="4">
    <source>
        <dbReference type="PROSITE" id="PS01124"/>
    </source>
</evidence>
<dbReference type="PANTHER" id="PTHR47893">
    <property type="entry name" value="REGULATORY PROTEIN PCHR"/>
    <property type="match status" value="1"/>
</dbReference>
<evidence type="ECO:0000256" key="1">
    <source>
        <dbReference type="ARBA" id="ARBA00023015"/>
    </source>
</evidence>
<dbReference type="Pfam" id="PF12833">
    <property type="entry name" value="HTH_18"/>
    <property type="match status" value="1"/>
</dbReference>
<dbReference type="PRINTS" id="PR00032">
    <property type="entry name" value="HTHARAC"/>
</dbReference>
<protein>
    <submittedName>
        <fullName evidence="5">Helix-turn-helix transcriptional regulator</fullName>
    </submittedName>
</protein>
<dbReference type="SMART" id="SM00342">
    <property type="entry name" value="HTH_ARAC"/>
    <property type="match status" value="1"/>
</dbReference>
<gene>
    <name evidence="5" type="ORF">KE626_27900</name>
</gene>
<sequence>MVERTLPPAPASYDQMFSPGRAVVQDLALPFEDKQGIITLAMLNRMGVADSRFQTDRIAPPWQHLNSMPFVEMNFIVEGDLYQTIEGFPGKRLCARGANNIMFNPGSLEKNELIGYGKFRTFGVHVNPDRMAELLTAYVPELEKYAEKIYAGKPFILESPAPVITAGMKYIFDTIWQCPNPEGLKKLYIESKILDLLSLQCEGLLQPVVKKTTSIPRPDIDKLYAARTLLEQQLDQPPALAELSKLCQLNEFKLKKGFRELFNTTVYGFVHEMRLTRAQQMIREGQYNISEIAYKLGYSHPQHFQRAFKKQFGVTPGTMLR</sequence>
<accession>A0ABS5J7K5</accession>
<proteinExistence type="predicted"/>
<evidence type="ECO:0000313" key="5">
    <source>
        <dbReference type="EMBL" id="MBS0031184.1"/>
    </source>
</evidence>
<dbReference type="InterPro" id="IPR018062">
    <property type="entry name" value="HTH_AraC-typ_CS"/>
</dbReference>
<dbReference type="InterPro" id="IPR009057">
    <property type="entry name" value="Homeodomain-like_sf"/>
</dbReference>
<name>A0ABS5J7K5_9BACT</name>
<dbReference type="PANTHER" id="PTHR47893:SF1">
    <property type="entry name" value="REGULATORY PROTEIN PCHR"/>
    <property type="match status" value="1"/>
</dbReference>
<dbReference type="Proteomes" id="UP000676386">
    <property type="component" value="Unassembled WGS sequence"/>
</dbReference>
<reference evidence="5 6" key="1">
    <citation type="submission" date="2021-04" db="EMBL/GenBank/DDBJ databases">
        <title>Chitinophaga sp. nov., isolated from the rhizosphere soil.</title>
        <authorList>
            <person name="He S."/>
        </authorList>
    </citation>
    <scope>NUCLEOTIDE SEQUENCE [LARGE SCALE GENOMIC DNA]</scope>
    <source>
        <strain evidence="5 6">2R12</strain>
    </source>
</reference>
<evidence type="ECO:0000256" key="3">
    <source>
        <dbReference type="ARBA" id="ARBA00023163"/>
    </source>
</evidence>
<dbReference type="PROSITE" id="PS01124">
    <property type="entry name" value="HTH_ARAC_FAMILY_2"/>
    <property type="match status" value="1"/>
</dbReference>
<evidence type="ECO:0000313" key="6">
    <source>
        <dbReference type="Proteomes" id="UP000676386"/>
    </source>
</evidence>
<dbReference type="PROSITE" id="PS00041">
    <property type="entry name" value="HTH_ARAC_FAMILY_1"/>
    <property type="match status" value="1"/>
</dbReference>
<dbReference type="EMBL" id="JAGTXB010000020">
    <property type="protein sequence ID" value="MBS0031184.1"/>
    <property type="molecule type" value="Genomic_DNA"/>
</dbReference>
<dbReference type="SUPFAM" id="SSF46689">
    <property type="entry name" value="Homeodomain-like"/>
    <property type="match status" value="1"/>
</dbReference>
<keyword evidence="6" id="KW-1185">Reference proteome</keyword>
<keyword evidence="1" id="KW-0805">Transcription regulation</keyword>
<evidence type="ECO:0000256" key="2">
    <source>
        <dbReference type="ARBA" id="ARBA00023125"/>
    </source>
</evidence>
<dbReference type="InterPro" id="IPR053142">
    <property type="entry name" value="PchR_regulatory_protein"/>
</dbReference>
<dbReference type="Gene3D" id="1.10.10.60">
    <property type="entry name" value="Homeodomain-like"/>
    <property type="match status" value="1"/>
</dbReference>
<comment type="caution">
    <text evidence="5">The sequence shown here is derived from an EMBL/GenBank/DDBJ whole genome shotgun (WGS) entry which is preliminary data.</text>
</comment>
<feature type="domain" description="HTH araC/xylS-type" evidence="4">
    <location>
        <begin position="224"/>
        <end position="321"/>
    </location>
</feature>
<dbReference type="RefSeq" id="WP_211976322.1">
    <property type="nucleotide sequence ID" value="NZ_CBFHAM010000143.1"/>
</dbReference>
<dbReference type="InterPro" id="IPR018060">
    <property type="entry name" value="HTH_AraC"/>
</dbReference>
<keyword evidence="3" id="KW-0804">Transcription</keyword>
<organism evidence="5 6">
    <name type="scientific">Chitinophaga hostae</name>
    <dbReference type="NCBI Taxonomy" id="2831022"/>
    <lineage>
        <taxon>Bacteria</taxon>
        <taxon>Pseudomonadati</taxon>
        <taxon>Bacteroidota</taxon>
        <taxon>Chitinophagia</taxon>
        <taxon>Chitinophagales</taxon>
        <taxon>Chitinophagaceae</taxon>
        <taxon>Chitinophaga</taxon>
    </lineage>
</organism>